<reference evidence="2 3" key="1">
    <citation type="submission" date="2014-03" db="EMBL/GenBank/DDBJ databases">
        <title>Bradyrhizobium valentinum sp. nov., isolated from effective nodules of Lupinus mariae-josephae, a lupine endemic of basic-lime soils in Eastern Spain.</title>
        <authorList>
            <person name="Duran D."/>
            <person name="Rey L."/>
            <person name="Navarro A."/>
            <person name="Busquets A."/>
            <person name="Imperial J."/>
            <person name="Ruiz-Argueso T."/>
        </authorList>
    </citation>
    <scope>NUCLEOTIDE SEQUENCE [LARGE SCALE GENOMIC DNA]</scope>
    <source>
        <strain evidence="2 3">LmjM3</strain>
    </source>
</reference>
<dbReference type="EMBL" id="LLXX01000106">
    <property type="protein sequence ID" value="KRR06554.1"/>
    <property type="molecule type" value="Genomic_DNA"/>
</dbReference>
<keyword evidence="1" id="KW-1133">Transmembrane helix</keyword>
<gene>
    <name evidence="2" type="ORF">CP49_26815</name>
</gene>
<dbReference type="AlphaFoldDB" id="A0A0R3LFE1"/>
<feature type="transmembrane region" description="Helical" evidence="1">
    <location>
        <begin position="49"/>
        <end position="74"/>
    </location>
</feature>
<evidence type="ECO:0000313" key="3">
    <source>
        <dbReference type="Proteomes" id="UP000051913"/>
    </source>
</evidence>
<sequence length="89" mass="9578">MLTVSDISFVLFSKRNYQREGKARVGTPTGFFSADEGCFPMADKRALKLIGIIFAALTLVVISTAAAVVAGHAASRVNGEYLKLVDLRD</sequence>
<comment type="caution">
    <text evidence="2">The sequence shown here is derived from an EMBL/GenBank/DDBJ whole genome shotgun (WGS) entry which is preliminary data.</text>
</comment>
<evidence type="ECO:0000313" key="2">
    <source>
        <dbReference type="EMBL" id="KRR06554.1"/>
    </source>
</evidence>
<organism evidence="2 3">
    <name type="scientific">Bradyrhizobium valentinum</name>
    <dbReference type="NCBI Taxonomy" id="1518501"/>
    <lineage>
        <taxon>Bacteria</taxon>
        <taxon>Pseudomonadati</taxon>
        <taxon>Pseudomonadota</taxon>
        <taxon>Alphaproteobacteria</taxon>
        <taxon>Hyphomicrobiales</taxon>
        <taxon>Nitrobacteraceae</taxon>
        <taxon>Bradyrhizobium</taxon>
    </lineage>
</organism>
<keyword evidence="1" id="KW-0812">Transmembrane</keyword>
<dbReference type="Proteomes" id="UP000051913">
    <property type="component" value="Unassembled WGS sequence"/>
</dbReference>
<proteinExistence type="predicted"/>
<protein>
    <submittedName>
        <fullName evidence="2">Uncharacterized protein</fullName>
    </submittedName>
</protein>
<keyword evidence="1" id="KW-0472">Membrane</keyword>
<accession>A0A0R3LFE1</accession>
<evidence type="ECO:0000256" key="1">
    <source>
        <dbReference type="SAM" id="Phobius"/>
    </source>
</evidence>
<keyword evidence="3" id="KW-1185">Reference proteome</keyword>
<name>A0A0R3LFE1_9BRAD</name>